<evidence type="ECO:0000313" key="3">
    <source>
        <dbReference type="Proteomes" id="UP001519460"/>
    </source>
</evidence>
<feature type="region of interest" description="Disordered" evidence="1">
    <location>
        <begin position="1"/>
        <end position="25"/>
    </location>
</feature>
<comment type="caution">
    <text evidence="2">The sequence shown here is derived from an EMBL/GenBank/DDBJ whole genome shotgun (WGS) entry which is preliminary data.</text>
</comment>
<evidence type="ECO:0000313" key="2">
    <source>
        <dbReference type="EMBL" id="KAK7508329.1"/>
    </source>
</evidence>
<dbReference type="AlphaFoldDB" id="A0ABD0MA25"/>
<dbReference type="Proteomes" id="UP001519460">
    <property type="component" value="Unassembled WGS sequence"/>
</dbReference>
<accession>A0ABD0MA25</accession>
<evidence type="ECO:0000256" key="1">
    <source>
        <dbReference type="SAM" id="MobiDB-lite"/>
    </source>
</evidence>
<dbReference type="EMBL" id="JACVVK020000002">
    <property type="protein sequence ID" value="KAK7508329.1"/>
    <property type="molecule type" value="Genomic_DNA"/>
</dbReference>
<proteinExistence type="predicted"/>
<reference evidence="2 3" key="1">
    <citation type="journal article" date="2023" name="Sci. Data">
        <title>Genome assembly of the Korean intertidal mud-creeper Batillaria attramentaria.</title>
        <authorList>
            <person name="Patra A.K."/>
            <person name="Ho P.T."/>
            <person name="Jun S."/>
            <person name="Lee S.J."/>
            <person name="Kim Y."/>
            <person name="Won Y.J."/>
        </authorList>
    </citation>
    <scope>NUCLEOTIDE SEQUENCE [LARGE SCALE GENOMIC DNA]</scope>
    <source>
        <strain evidence="2">Wonlab-2016</strain>
    </source>
</reference>
<keyword evidence="3" id="KW-1185">Reference proteome</keyword>
<organism evidence="2 3">
    <name type="scientific">Batillaria attramentaria</name>
    <dbReference type="NCBI Taxonomy" id="370345"/>
    <lineage>
        <taxon>Eukaryota</taxon>
        <taxon>Metazoa</taxon>
        <taxon>Spiralia</taxon>
        <taxon>Lophotrochozoa</taxon>
        <taxon>Mollusca</taxon>
        <taxon>Gastropoda</taxon>
        <taxon>Caenogastropoda</taxon>
        <taxon>Sorbeoconcha</taxon>
        <taxon>Cerithioidea</taxon>
        <taxon>Batillariidae</taxon>
        <taxon>Batillaria</taxon>
    </lineage>
</organism>
<protein>
    <submittedName>
        <fullName evidence="2">Uncharacterized protein</fullName>
    </submittedName>
</protein>
<gene>
    <name evidence="2" type="ORF">BaRGS_00000568</name>
</gene>
<sequence>MPTPSQSEHDDLQKQQHSASPTLPVPACSLSIPLLLDSPRPTQARNLSQPITGGQVDLIHRRQPISGGWDNRWVLPLASNNPSPYADESSRLVQD</sequence>
<name>A0ABD0MA25_9CAEN</name>